<proteinExistence type="predicted"/>
<feature type="non-terminal residue" evidence="2">
    <location>
        <position position="358"/>
    </location>
</feature>
<evidence type="ECO:0000256" key="1">
    <source>
        <dbReference type="SAM" id="MobiDB-lite"/>
    </source>
</evidence>
<sequence>MGKRKRLLEDKQRKHQTTELKPTTSRETTGICRPRSMKRKQPDDARSIPFQEPRKTKRVFKNSKARSGNYKAKRKPDFQNPQPTRKADRFNARGMKKSNVMPFDTIIGMDILKQGEVNIKKDGVRISKHVVKQIDLEDVYINIISLNQTFELEIYPTAAKEHVTTIENLVTDYRPLKTKTTDIEMIGYSNYCSTYNIQHIQITTELPCANWQIERLKSIIISVLSKLPIQNPSKWYTHVGKVQQVINSTYQRSINTTPFELMFETKMKSANHNKITVLLNADIQSDFVNARDDLHKETKQQILKVQAQNRKAYNLRRKPSPNFQLHDVEAIKRTRYGPGLKLKPKFLGPYKIMKNQAK</sequence>
<dbReference type="InterPro" id="IPR012337">
    <property type="entry name" value="RNaseH-like_sf"/>
</dbReference>
<dbReference type="SUPFAM" id="SSF53098">
    <property type="entry name" value="Ribonuclease H-like"/>
    <property type="match status" value="1"/>
</dbReference>
<gene>
    <name evidence="2" type="ORF">X975_17582</name>
</gene>
<dbReference type="Gene3D" id="3.30.420.10">
    <property type="entry name" value="Ribonuclease H-like superfamily/Ribonuclease H"/>
    <property type="match status" value="1"/>
</dbReference>
<organism evidence="2 3">
    <name type="scientific">Stegodyphus mimosarum</name>
    <name type="common">African social velvet spider</name>
    <dbReference type="NCBI Taxonomy" id="407821"/>
    <lineage>
        <taxon>Eukaryota</taxon>
        <taxon>Metazoa</taxon>
        <taxon>Ecdysozoa</taxon>
        <taxon>Arthropoda</taxon>
        <taxon>Chelicerata</taxon>
        <taxon>Arachnida</taxon>
        <taxon>Araneae</taxon>
        <taxon>Araneomorphae</taxon>
        <taxon>Entelegynae</taxon>
        <taxon>Eresoidea</taxon>
        <taxon>Eresidae</taxon>
        <taxon>Stegodyphus</taxon>
    </lineage>
</organism>
<feature type="compositionally biased region" description="Basic residues" evidence="1">
    <location>
        <begin position="55"/>
        <end position="64"/>
    </location>
</feature>
<feature type="region of interest" description="Disordered" evidence="1">
    <location>
        <begin position="1"/>
        <end position="88"/>
    </location>
</feature>
<feature type="compositionally biased region" description="Polar residues" evidence="1">
    <location>
        <begin position="19"/>
        <end position="28"/>
    </location>
</feature>
<feature type="compositionally biased region" description="Basic and acidic residues" evidence="1">
    <location>
        <begin position="7"/>
        <end position="18"/>
    </location>
</feature>
<reference evidence="2 3" key="1">
    <citation type="submission" date="2013-11" db="EMBL/GenBank/DDBJ databases">
        <title>Genome sequencing of Stegodyphus mimosarum.</title>
        <authorList>
            <person name="Bechsgaard J."/>
        </authorList>
    </citation>
    <scope>NUCLEOTIDE SEQUENCE [LARGE SCALE GENOMIC DNA]</scope>
</reference>
<protein>
    <submittedName>
        <fullName evidence="2">Uncharacterized protein</fullName>
    </submittedName>
</protein>
<evidence type="ECO:0000313" key="2">
    <source>
        <dbReference type="EMBL" id="KFM75118.1"/>
    </source>
</evidence>
<dbReference type="AlphaFoldDB" id="A0A087UCM9"/>
<dbReference type="GO" id="GO:0003676">
    <property type="term" value="F:nucleic acid binding"/>
    <property type="evidence" value="ECO:0007669"/>
    <property type="project" value="InterPro"/>
</dbReference>
<accession>A0A087UCM9</accession>
<keyword evidence="3" id="KW-1185">Reference proteome</keyword>
<dbReference type="OrthoDB" id="6435681at2759"/>
<dbReference type="InterPro" id="IPR036397">
    <property type="entry name" value="RNaseH_sf"/>
</dbReference>
<dbReference type="STRING" id="407821.A0A087UCM9"/>
<evidence type="ECO:0000313" key="3">
    <source>
        <dbReference type="Proteomes" id="UP000054359"/>
    </source>
</evidence>
<dbReference type="EMBL" id="KK119224">
    <property type="protein sequence ID" value="KFM75118.1"/>
    <property type="molecule type" value="Genomic_DNA"/>
</dbReference>
<name>A0A087UCM9_STEMI</name>
<dbReference type="Proteomes" id="UP000054359">
    <property type="component" value="Unassembled WGS sequence"/>
</dbReference>